<dbReference type="AlphaFoldDB" id="A0A1X7VD91"/>
<proteinExistence type="predicted"/>
<dbReference type="EnsemblMetazoa" id="Aqu2.1.37996_001">
    <property type="protein sequence ID" value="Aqu2.1.37996_001"/>
    <property type="gene ID" value="Aqu2.1.37996"/>
</dbReference>
<sequence>MTYLFTKRGSQYHWILDILEQMYLPVVQNLPSILEKPNAGRFFDIERRKTNFAKARRKKKRQVFDHQCRQLFVKESALNHDYGRDASTEEVLADALTDKCKCGSTYRRRMSHKSCPLRRTCDTTTGIDTSCDINASKSDDNVSEYQNYYNFECSLSDKMVVESCACHKWDYPGNARNRKRAMDSSPTPGAWWTPPLKKMGLY</sequence>
<evidence type="ECO:0000313" key="1">
    <source>
        <dbReference type="EnsemblMetazoa" id="Aqu2.1.37996_001"/>
    </source>
</evidence>
<accession>A0A1X7VD91</accession>
<name>A0A1X7VD91_AMPQE</name>
<dbReference type="InParanoid" id="A0A1X7VD91"/>
<reference evidence="1" key="1">
    <citation type="submission" date="2017-05" db="UniProtKB">
        <authorList>
            <consortium name="EnsemblMetazoa"/>
        </authorList>
    </citation>
    <scope>IDENTIFICATION</scope>
</reference>
<organism evidence="1">
    <name type="scientific">Amphimedon queenslandica</name>
    <name type="common">Sponge</name>
    <dbReference type="NCBI Taxonomy" id="400682"/>
    <lineage>
        <taxon>Eukaryota</taxon>
        <taxon>Metazoa</taxon>
        <taxon>Porifera</taxon>
        <taxon>Demospongiae</taxon>
        <taxon>Heteroscleromorpha</taxon>
        <taxon>Haplosclerida</taxon>
        <taxon>Niphatidae</taxon>
        <taxon>Amphimedon</taxon>
    </lineage>
</organism>
<protein>
    <submittedName>
        <fullName evidence="1">Uncharacterized protein</fullName>
    </submittedName>
</protein>